<reference evidence="1 2" key="1">
    <citation type="submission" date="2020-08" db="EMBL/GenBank/DDBJ databases">
        <title>Bridging the membrane lipid divide: bacteria of the FCB group superphylum have the potential to synthesize archaeal ether lipids.</title>
        <authorList>
            <person name="Villanueva L."/>
            <person name="Von Meijenfeldt F.A.B."/>
            <person name="Westbye A.B."/>
            <person name="Yadav S."/>
            <person name="Hopmans E.C."/>
            <person name="Dutilh B.E."/>
            <person name="Sinninghe Damste J.S."/>
        </authorList>
    </citation>
    <scope>NUCLEOTIDE SEQUENCE [LARGE SCALE GENOMIC DNA]</scope>
    <source>
        <strain evidence="1">NIOZ-UU100</strain>
    </source>
</reference>
<sequence length="185" mass="21721">MPTKNKVATKYYVFFGKIDRYDVLFSSNINHDIDNRHQQHDEMEVFHYLRVIKLQGTCIESDERDGDRLYITLYGEDRGSNSVGSTLADHKVLDKDGIQKWRKIRGESFPVYDPPDHIGHIDKVRGENAWNIYLWLPDSQFDRIAALLYSGRQTYAHLNELQKGRHKFLRWIELSTEHPAGDEVE</sequence>
<evidence type="ECO:0000313" key="1">
    <source>
        <dbReference type="EMBL" id="MBC8519880.1"/>
    </source>
</evidence>
<gene>
    <name evidence="1" type="ORF">H8D24_05695</name>
</gene>
<name>A0A8J6PE84_9GAMM</name>
<dbReference type="AlphaFoldDB" id="A0A8J6PE84"/>
<proteinExistence type="predicted"/>
<organism evidence="1 2">
    <name type="scientific">Candidatus Thiopontia autotrophica</name>
    <dbReference type="NCBI Taxonomy" id="2841688"/>
    <lineage>
        <taxon>Bacteria</taxon>
        <taxon>Pseudomonadati</taxon>
        <taxon>Pseudomonadota</taxon>
        <taxon>Gammaproteobacteria</taxon>
        <taxon>Candidatus Thiopontia</taxon>
    </lineage>
</organism>
<evidence type="ECO:0000313" key="2">
    <source>
        <dbReference type="Proteomes" id="UP000654401"/>
    </source>
</evidence>
<dbReference type="EMBL" id="JACNFK010000028">
    <property type="protein sequence ID" value="MBC8519880.1"/>
    <property type="molecule type" value="Genomic_DNA"/>
</dbReference>
<accession>A0A8J6PE84</accession>
<protein>
    <submittedName>
        <fullName evidence="1">Uncharacterized protein</fullName>
    </submittedName>
</protein>
<comment type="caution">
    <text evidence="1">The sequence shown here is derived from an EMBL/GenBank/DDBJ whole genome shotgun (WGS) entry which is preliminary data.</text>
</comment>
<dbReference type="Proteomes" id="UP000654401">
    <property type="component" value="Unassembled WGS sequence"/>
</dbReference>